<accession>A0A7Z0I138</accession>
<dbReference type="PANTHER" id="PTHR30469:SF15">
    <property type="entry name" value="HLYD FAMILY OF SECRETION PROTEINS"/>
    <property type="match status" value="1"/>
</dbReference>
<evidence type="ECO:0000256" key="1">
    <source>
        <dbReference type="ARBA" id="ARBA00009477"/>
    </source>
</evidence>
<dbReference type="Proteomes" id="UP000529417">
    <property type="component" value="Unassembled WGS sequence"/>
</dbReference>
<dbReference type="GO" id="GO:1990281">
    <property type="term" value="C:efflux pump complex"/>
    <property type="evidence" value="ECO:0007669"/>
    <property type="project" value="TreeGrafter"/>
</dbReference>
<name>A0A7Z0I138_9RHOB</name>
<evidence type="ECO:0000259" key="3">
    <source>
        <dbReference type="Pfam" id="PF25954"/>
    </source>
</evidence>
<dbReference type="InterPro" id="IPR058792">
    <property type="entry name" value="Beta-barrel_RND_2"/>
</dbReference>
<dbReference type="RefSeq" id="WP_179906805.1">
    <property type="nucleotide sequence ID" value="NZ_JACBXS010000030.1"/>
</dbReference>
<dbReference type="Pfam" id="PF25954">
    <property type="entry name" value="Beta-barrel_RND_2"/>
    <property type="match status" value="1"/>
</dbReference>
<sequence length="274" mass="29465">MRSGICGTGAIVTLLALLHGGTVAALETRQQCVIHPSMEIRLSSATVGLLTEVPVERGETVQEGQILARLESSVQEVELSMATLRAGSNIELEIARARAELTETRGARIEELFARQVATEAQYEELQAERRLVALETERAALEAEAALMERDRAERLLALRQIRSPINGIVVERMLSPGEFVHQDAPVLHLARIDPLHVEAYLPASMLNAVSVGTEATVFPQEPVGGAYQAVVVVVDQVVDAASSTFGIRLALPNPDTKISAGLRCEVAFASDG</sequence>
<dbReference type="InterPro" id="IPR058647">
    <property type="entry name" value="BSH_CzcB-like"/>
</dbReference>
<dbReference type="AlphaFoldDB" id="A0A7Z0I138"/>
<dbReference type="NCBIfam" id="TIGR01730">
    <property type="entry name" value="RND_mfp"/>
    <property type="match status" value="1"/>
</dbReference>
<protein>
    <submittedName>
        <fullName evidence="5">Efflux RND transporter periplasmic adaptor subunit</fullName>
    </submittedName>
</protein>
<evidence type="ECO:0000256" key="2">
    <source>
        <dbReference type="SAM" id="Coils"/>
    </source>
</evidence>
<feature type="coiled-coil region" evidence="2">
    <location>
        <begin position="109"/>
        <end position="152"/>
    </location>
</feature>
<dbReference type="Gene3D" id="2.40.30.170">
    <property type="match status" value="1"/>
</dbReference>
<comment type="caution">
    <text evidence="5">The sequence shown here is derived from an EMBL/GenBank/DDBJ whole genome shotgun (WGS) entry which is preliminary data.</text>
</comment>
<evidence type="ECO:0000259" key="4">
    <source>
        <dbReference type="Pfam" id="PF25973"/>
    </source>
</evidence>
<evidence type="ECO:0000313" key="5">
    <source>
        <dbReference type="EMBL" id="NYS26006.1"/>
    </source>
</evidence>
<gene>
    <name evidence="5" type="ORF">HUK65_13505</name>
</gene>
<dbReference type="InterPro" id="IPR006143">
    <property type="entry name" value="RND_pump_MFP"/>
</dbReference>
<dbReference type="Pfam" id="PF25973">
    <property type="entry name" value="BSH_CzcB"/>
    <property type="match status" value="1"/>
</dbReference>
<dbReference type="EMBL" id="JACBXS010000030">
    <property type="protein sequence ID" value="NYS26006.1"/>
    <property type="molecule type" value="Genomic_DNA"/>
</dbReference>
<dbReference type="GO" id="GO:0015562">
    <property type="term" value="F:efflux transmembrane transporter activity"/>
    <property type="evidence" value="ECO:0007669"/>
    <property type="project" value="TreeGrafter"/>
</dbReference>
<dbReference type="Gene3D" id="2.40.50.100">
    <property type="match status" value="1"/>
</dbReference>
<dbReference type="SUPFAM" id="SSF111369">
    <property type="entry name" value="HlyD-like secretion proteins"/>
    <property type="match status" value="1"/>
</dbReference>
<comment type="similarity">
    <text evidence="1">Belongs to the membrane fusion protein (MFP) (TC 8.A.1) family.</text>
</comment>
<evidence type="ECO:0000313" key="6">
    <source>
        <dbReference type="Proteomes" id="UP000529417"/>
    </source>
</evidence>
<reference evidence="5 6" key="1">
    <citation type="journal article" date="2000" name="Arch. Microbiol.">
        <title>Rhodobaca bogoriensis gen. nov. and sp. nov., an alkaliphilic purple nonsulfur bacterium from African Rift Valley soda lakes.</title>
        <authorList>
            <person name="Milford A.D."/>
            <person name="Achenbach L.A."/>
            <person name="Jung D.O."/>
            <person name="Madigan M.T."/>
        </authorList>
    </citation>
    <scope>NUCLEOTIDE SEQUENCE [LARGE SCALE GENOMIC DNA]</scope>
    <source>
        <strain evidence="5 6">2376</strain>
    </source>
</reference>
<dbReference type="PANTHER" id="PTHR30469">
    <property type="entry name" value="MULTIDRUG RESISTANCE PROTEIN MDTA"/>
    <property type="match status" value="1"/>
</dbReference>
<keyword evidence="6" id="KW-1185">Reference proteome</keyword>
<keyword evidence="2" id="KW-0175">Coiled coil</keyword>
<feature type="domain" description="CzcB-like barrel-sandwich hybrid" evidence="4">
    <location>
        <begin position="44"/>
        <end position="192"/>
    </location>
</feature>
<organism evidence="5 6">
    <name type="scientific">Rhabdonatronobacter sediminivivens</name>
    <dbReference type="NCBI Taxonomy" id="2743469"/>
    <lineage>
        <taxon>Bacteria</taxon>
        <taxon>Pseudomonadati</taxon>
        <taxon>Pseudomonadota</taxon>
        <taxon>Alphaproteobacteria</taxon>
        <taxon>Rhodobacterales</taxon>
        <taxon>Paracoccaceae</taxon>
        <taxon>Rhabdonatronobacter</taxon>
    </lineage>
</organism>
<proteinExistence type="inferred from homology"/>
<dbReference type="Gene3D" id="1.10.287.470">
    <property type="entry name" value="Helix hairpin bin"/>
    <property type="match status" value="1"/>
</dbReference>
<feature type="domain" description="CusB-like beta-barrel" evidence="3">
    <location>
        <begin position="199"/>
        <end position="272"/>
    </location>
</feature>